<evidence type="ECO:0000313" key="1">
    <source>
        <dbReference type="EMBL" id="KAA1255253.1"/>
    </source>
</evidence>
<dbReference type="EMBL" id="VUAA01000007">
    <property type="protein sequence ID" value="KAA1255253.1"/>
    <property type="molecule type" value="Genomic_DNA"/>
</dbReference>
<dbReference type="AlphaFoldDB" id="A0A5B1C6P4"/>
<proteinExistence type="predicted"/>
<organism evidence="1 2">
    <name type="scientific">Vibrio cholerae</name>
    <dbReference type="NCBI Taxonomy" id="666"/>
    <lineage>
        <taxon>Bacteria</taxon>
        <taxon>Pseudomonadati</taxon>
        <taxon>Pseudomonadota</taxon>
        <taxon>Gammaproteobacteria</taxon>
        <taxon>Vibrionales</taxon>
        <taxon>Vibrionaceae</taxon>
        <taxon>Vibrio</taxon>
    </lineage>
</organism>
<reference evidence="1 2" key="1">
    <citation type="submission" date="2019-09" db="EMBL/GenBank/DDBJ databases">
        <authorList>
            <person name="Kritzky A."/>
            <person name="Schelkanova E.Y."/>
            <person name="Alkhova Z.V."/>
            <person name="Smirnova N.I."/>
        </authorList>
    </citation>
    <scope>NUCLEOTIDE SEQUENCE [LARGE SCALE GENOMIC DNA]</scope>
    <source>
        <strain evidence="1 2">M1526</strain>
    </source>
</reference>
<gene>
    <name evidence="1" type="ORF">F0M16_08535</name>
</gene>
<comment type="caution">
    <text evidence="1">The sequence shown here is derived from an EMBL/GenBank/DDBJ whole genome shotgun (WGS) entry which is preliminary data.</text>
</comment>
<accession>A0A5B1C6P4</accession>
<protein>
    <submittedName>
        <fullName evidence="1">Uncharacterized protein</fullName>
    </submittedName>
</protein>
<evidence type="ECO:0000313" key="2">
    <source>
        <dbReference type="Proteomes" id="UP000323225"/>
    </source>
</evidence>
<dbReference type="Proteomes" id="UP000323225">
    <property type="component" value="Unassembled WGS sequence"/>
</dbReference>
<name>A0A5B1C6P4_VIBCL</name>
<sequence>MKYKIKVTGDSSVVKDFVVYCNQHNLKDFKSKGYSLNSIKSIIKSADYSIGMRCVSLVNDSTALVSGTVNSQDAGIDTEILLGMSKLFPKLYFEARSICDKNMQVVGVEAYNGYISNPFEYESLKSLIEVYFTYMCSQKFYETKSANIKCSRGYMGRFDLVSEQECCATDASVKQYDFNFHNGAAFRVEVRVGSDGKSKVGFNVFRMINKKDSKEKEFKTLADFFINNLSASFLNSHKANKINNIKSA</sequence>